<dbReference type="PROSITE" id="PS51276">
    <property type="entry name" value="PEPTIDASE_C56_PFPI"/>
    <property type="match status" value="1"/>
</dbReference>
<proteinExistence type="inferred from homology"/>
<organism evidence="3 4">
    <name type="scientific">Salicibibacter kimchii</name>
    <dbReference type="NCBI Taxonomy" id="2099786"/>
    <lineage>
        <taxon>Bacteria</taxon>
        <taxon>Bacillati</taxon>
        <taxon>Bacillota</taxon>
        <taxon>Bacilli</taxon>
        <taxon>Bacillales</taxon>
        <taxon>Bacillaceae</taxon>
        <taxon>Salicibibacter</taxon>
    </lineage>
</organism>
<dbReference type="Proteomes" id="UP000252100">
    <property type="component" value="Chromosome"/>
</dbReference>
<dbReference type="InterPro" id="IPR006286">
    <property type="entry name" value="C56_PfpI-like"/>
</dbReference>
<dbReference type="CDD" id="cd03134">
    <property type="entry name" value="GATase1_PfpI_like"/>
    <property type="match status" value="1"/>
</dbReference>
<dbReference type="KEGG" id="rue:DT065_17580"/>
<accession>A0A345C338</accession>
<evidence type="ECO:0000313" key="4">
    <source>
        <dbReference type="Proteomes" id="UP000252100"/>
    </source>
</evidence>
<dbReference type="EMBL" id="CP031092">
    <property type="protein sequence ID" value="AXF57619.1"/>
    <property type="molecule type" value="Genomic_DNA"/>
</dbReference>
<reference evidence="3 4" key="1">
    <citation type="journal article" date="2018" name="J. Microbiol.">
        <title>Salicibibacter kimchii gen. nov., sp. nov., a moderately halophilic and alkalitolerant bacterium in the family Bacillaceae, isolated from kimchi.</title>
        <authorList>
            <person name="Jang J.Y."/>
            <person name="Oh Y.J."/>
            <person name="Lim S.K."/>
            <person name="Park H.K."/>
            <person name="Lee C."/>
            <person name="Kim J.Y."/>
            <person name="Lee M.A."/>
            <person name="Choi H.J."/>
        </authorList>
    </citation>
    <scope>NUCLEOTIDE SEQUENCE [LARGE SCALE GENOMIC DNA]</scope>
    <source>
        <strain evidence="3 4">NKC1-1</strain>
    </source>
</reference>
<dbReference type="Pfam" id="PF01965">
    <property type="entry name" value="DJ-1_PfpI"/>
    <property type="match status" value="1"/>
</dbReference>
<evidence type="ECO:0000256" key="1">
    <source>
        <dbReference type="ARBA" id="ARBA00008542"/>
    </source>
</evidence>
<gene>
    <name evidence="3" type="ORF">DT065_17580</name>
</gene>
<keyword evidence="3" id="KW-0808">Transferase</keyword>
<dbReference type="OrthoDB" id="9792284at2"/>
<dbReference type="AlphaFoldDB" id="A0A345C338"/>
<dbReference type="Gene3D" id="3.40.50.880">
    <property type="match status" value="1"/>
</dbReference>
<protein>
    <submittedName>
        <fullName evidence="3">Type 1 glutamine amidotransferase</fullName>
    </submittedName>
</protein>
<dbReference type="GO" id="GO:0016740">
    <property type="term" value="F:transferase activity"/>
    <property type="evidence" value="ECO:0007669"/>
    <property type="project" value="UniProtKB-KW"/>
</dbReference>
<dbReference type="RefSeq" id="WP_114375608.1">
    <property type="nucleotide sequence ID" value="NZ_CP031092.1"/>
</dbReference>
<dbReference type="PROSITE" id="PS51273">
    <property type="entry name" value="GATASE_TYPE_1"/>
    <property type="match status" value="1"/>
</dbReference>
<evidence type="ECO:0000313" key="3">
    <source>
        <dbReference type="EMBL" id="AXF57619.1"/>
    </source>
</evidence>
<name>A0A345C338_9BACI</name>
<dbReference type="InterPro" id="IPR002818">
    <property type="entry name" value="DJ-1/PfpI"/>
</dbReference>
<keyword evidence="3" id="KW-0315">Glutamine amidotransferase</keyword>
<evidence type="ECO:0000259" key="2">
    <source>
        <dbReference type="Pfam" id="PF01965"/>
    </source>
</evidence>
<feature type="domain" description="DJ-1/PfpI" evidence="2">
    <location>
        <begin position="1"/>
        <end position="165"/>
    </location>
</feature>
<dbReference type="PANTHER" id="PTHR42733">
    <property type="entry name" value="DJ-1 PROTEIN"/>
    <property type="match status" value="1"/>
</dbReference>
<keyword evidence="4" id="KW-1185">Reference proteome</keyword>
<dbReference type="NCBIfam" id="TIGR01382">
    <property type="entry name" value="PfpI"/>
    <property type="match status" value="1"/>
</dbReference>
<sequence>MRIAVVLTDMFEDVEYTQPAEAFKQAGHELTVIEKETKKSVTGKQNQESVPVDAAVDDVNPEDFDALFIPGGFSPDMLRADERFVTFAKHFMDENKPVFAICHGPQLLITAKALEGRNVTGFTSIQTDLEYAKANVHDQEVVVCHHLVTSRQPEDIPAFIKESLNQLQMKQTG</sequence>
<dbReference type="SUPFAM" id="SSF52317">
    <property type="entry name" value="Class I glutamine amidotransferase-like"/>
    <property type="match status" value="1"/>
</dbReference>
<dbReference type="PANTHER" id="PTHR42733:SF2">
    <property type="entry name" value="DJ-1_THIJ_PFPI FAMILY PROTEIN"/>
    <property type="match status" value="1"/>
</dbReference>
<dbReference type="InterPro" id="IPR029062">
    <property type="entry name" value="Class_I_gatase-like"/>
</dbReference>
<comment type="similarity">
    <text evidence="1">Belongs to the peptidase C56 family.</text>
</comment>